<comment type="subcellular location">
    <subcellularLocation>
        <location evidence="1 8">Cell membrane</location>
        <topology evidence="1 8">Peripheral membrane protein</topology>
    </subcellularLocation>
</comment>
<sequence length="134" mass="15212">MFHLRVATPQRILVDLDNVTVVTVPAEEGQVSVLAFHTPLLTKLQPGLVAYKTEREERFLAIHQGFMEVSDNKVNILADFAILPEEADQRRAQEARDLARQEMEKRLAGTDFQLVEAELRKALLELKLVEYAGK</sequence>
<dbReference type="Pfam" id="PF02823">
    <property type="entry name" value="ATP-synt_DE_N"/>
    <property type="match status" value="1"/>
</dbReference>
<comment type="similarity">
    <text evidence="2 8 9">Belongs to the ATPase epsilon chain family.</text>
</comment>
<proteinExistence type="inferred from homology"/>
<dbReference type="InterPro" id="IPR036771">
    <property type="entry name" value="ATPsynth_dsu/esu_N"/>
</dbReference>
<comment type="function">
    <text evidence="8">Produces ATP from ADP in the presence of a proton gradient across the membrane.</text>
</comment>
<keyword evidence="4 8" id="KW-0406">Ion transport</keyword>
<organism evidence="11 12">
    <name type="scientific">Candidatus Woesebacteria bacterium GW2011_GWA2_44_33</name>
    <dbReference type="NCBI Taxonomy" id="1618564"/>
    <lineage>
        <taxon>Bacteria</taxon>
        <taxon>Candidatus Woeseibacteriota</taxon>
    </lineage>
</organism>
<dbReference type="InterPro" id="IPR001469">
    <property type="entry name" value="ATP_synth_F1_dsu/esu"/>
</dbReference>
<keyword evidence="8" id="KW-1003">Cell membrane</keyword>
<dbReference type="InterPro" id="IPR020546">
    <property type="entry name" value="ATP_synth_F1_dsu/esu_N"/>
</dbReference>
<dbReference type="CDD" id="cd12152">
    <property type="entry name" value="F1-ATPase_delta"/>
    <property type="match status" value="1"/>
</dbReference>
<evidence type="ECO:0000256" key="5">
    <source>
        <dbReference type="ARBA" id="ARBA00023136"/>
    </source>
</evidence>
<dbReference type="InterPro" id="IPR036794">
    <property type="entry name" value="ATP_F1_dsu/esu_C_sf"/>
</dbReference>
<evidence type="ECO:0000256" key="1">
    <source>
        <dbReference type="ARBA" id="ARBA00004202"/>
    </source>
</evidence>
<feature type="domain" description="ATP synthase F1 complex delta/epsilon subunit N-terminal" evidence="10">
    <location>
        <begin position="2"/>
        <end position="81"/>
    </location>
</feature>
<dbReference type="Proteomes" id="UP000034826">
    <property type="component" value="Unassembled WGS sequence"/>
</dbReference>
<dbReference type="GO" id="GO:0005886">
    <property type="term" value="C:plasma membrane"/>
    <property type="evidence" value="ECO:0007669"/>
    <property type="project" value="UniProtKB-SubCell"/>
</dbReference>
<evidence type="ECO:0000256" key="7">
    <source>
        <dbReference type="ARBA" id="ARBA00023310"/>
    </source>
</evidence>
<keyword evidence="3 8" id="KW-0813">Transport</keyword>
<dbReference type="SUPFAM" id="SSF51344">
    <property type="entry name" value="Epsilon subunit of F1F0-ATP synthase N-terminal domain"/>
    <property type="match status" value="1"/>
</dbReference>
<evidence type="ECO:0000256" key="8">
    <source>
        <dbReference type="HAMAP-Rule" id="MF_00530"/>
    </source>
</evidence>
<comment type="caution">
    <text evidence="11">The sequence shown here is derived from an EMBL/GenBank/DDBJ whole genome shotgun (WGS) entry which is preliminary data.</text>
</comment>
<evidence type="ECO:0000313" key="12">
    <source>
        <dbReference type="Proteomes" id="UP000034826"/>
    </source>
</evidence>
<protein>
    <recommendedName>
        <fullName evidence="8">ATP synthase epsilon chain</fullName>
    </recommendedName>
    <alternativeName>
        <fullName evidence="8">ATP synthase F1 sector epsilon subunit</fullName>
    </alternativeName>
    <alternativeName>
        <fullName evidence="8">F-ATPase epsilon subunit</fullName>
    </alternativeName>
</protein>
<dbReference type="AlphaFoldDB" id="A0A0G1J4R4"/>
<keyword evidence="7 8" id="KW-0066">ATP synthesis</keyword>
<evidence type="ECO:0000313" key="11">
    <source>
        <dbReference type="EMBL" id="KKT66596.1"/>
    </source>
</evidence>
<dbReference type="Gene3D" id="2.60.15.10">
    <property type="entry name" value="F0F1 ATP synthase delta/epsilon subunit, N-terminal"/>
    <property type="match status" value="1"/>
</dbReference>
<evidence type="ECO:0000256" key="6">
    <source>
        <dbReference type="ARBA" id="ARBA00023196"/>
    </source>
</evidence>
<evidence type="ECO:0000259" key="10">
    <source>
        <dbReference type="Pfam" id="PF02823"/>
    </source>
</evidence>
<dbReference type="GO" id="GO:0046933">
    <property type="term" value="F:proton-transporting ATP synthase activity, rotational mechanism"/>
    <property type="evidence" value="ECO:0007669"/>
    <property type="project" value="UniProtKB-UniRule"/>
</dbReference>
<dbReference type="PANTHER" id="PTHR13822:SF10">
    <property type="entry name" value="ATP SYNTHASE EPSILON CHAIN, CHLOROPLASTIC"/>
    <property type="match status" value="1"/>
</dbReference>
<name>A0A0G1J4R4_9BACT</name>
<evidence type="ECO:0000256" key="3">
    <source>
        <dbReference type="ARBA" id="ARBA00022448"/>
    </source>
</evidence>
<accession>A0A0G1J4R4</accession>
<evidence type="ECO:0000256" key="2">
    <source>
        <dbReference type="ARBA" id="ARBA00005712"/>
    </source>
</evidence>
<evidence type="ECO:0000256" key="4">
    <source>
        <dbReference type="ARBA" id="ARBA00023065"/>
    </source>
</evidence>
<dbReference type="GO" id="GO:0045259">
    <property type="term" value="C:proton-transporting ATP synthase complex"/>
    <property type="evidence" value="ECO:0007669"/>
    <property type="project" value="UniProtKB-KW"/>
</dbReference>
<keyword evidence="6 8" id="KW-0139">CF(1)</keyword>
<dbReference type="SUPFAM" id="SSF46604">
    <property type="entry name" value="Epsilon subunit of F1F0-ATP synthase C-terminal domain"/>
    <property type="match status" value="1"/>
</dbReference>
<keyword evidence="5 8" id="KW-0472">Membrane</keyword>
<dbReference type="GO" id="GO:0005524">
    <property type="term" value="F:ATP binding"/>
    <property type="evidence" value="ECO:0007669"/>
    <property type="project" value="UniProtKB-UniRule"/>
</dbReference>
<evidence type="ECO:0000256" key="9">
    <source>
        <dbReference type="RuleBase" id="RU003656"/>
    </source>
</evidence>
<gene>
    <name evidence="8" type="primary">atpC</name>
    <name evidence="11" type="ORF">UW60_C0021G0012</name>
</gene>
<dbReference type="HAMAP" id="MF_00530">
    <property type="entry name" value="ATP_synth_epsil_bac"/>
    <property type="match status" value="1"/>
</dbReference>
<dbReference type="NCBIfam" id="TIGR01216">
    <property type="entry name" value="ATP_synt_epsi"/>
    <property type="match status" value="1"/>
</dbReference>
<dbReference type="PANTHER" id="PTHR13822">
    <property type="entry name" value="ATP SYNTHASE DELTA/EPSILON CHAIN"/>
    <property type="match status" value="1"/>
</dbReference>
<comment type="subunit">
    <text evidence="8 9">F-type ATPases have 2 components, CF(1) - the catalytic core - and CF(0) - the membrane proton channel. CF(1) has five subunits: alpha(3), beta(3), gamma(1), delta(1), epsilon(1). CF(0) has three main subunits: a, b and c.</text>
</comment>
<reference evidence="11 12" key="1">
    <citation type="journal article" date="2015" name="Nature">
        <title>rRNA introns, odd ribosomes, and small enigmatic genomes across a large radiation of phyla.</title>
        <authorList>
            <person name="Brown C.T."/>
            <person name="Hug L.A."/>
            <person name="Thomas B.C."/>
            <person name="Sharon I."/>
            <person name="Castelle C.J."/>
            <person name="Singh A."/>
            <person name="Wilkins M.J."/>
            <person name="Williams K.H."/>
            <person name="Banfield J.F."/>
        </authorList>
    </citation>
    <scope>NUCLEOTIDE SEQUENCE [LARGE SCALE GENOMIC DNA]</scope>
</reference>
<dbReference type="EMBL" id="LCIY01000021">
    <property type="protein sequence ID" value="KKT66596.1"/>
    <property type="molecule type" value="Genomic_DNA"/>
</dbReference>
<keyword evidence="8" id="KW-0375">Hydrogen ion transport</keyword>